<dbReference type="RefSeq" id="WP_078685903.1">
    <property type="nucleotide sequence ID" value="NZ_FUYA01000010.1"/>
</dbReference>
<keyword evidence="1" id="KW-0813">Transport</keyword>
<feature type="domain" description="Class III cytochrome C" evidence="8">
    <location>
        <begin position="25"/>
        <end position="134"/>
    </location>
</feature>
<feature type="binding site" description="covalent" evidence="6">
    <location>
        <position position="133"/>
    </location>
    <ligand>
        <name>heme c</name>
        <dbReference type="ChEBI" id="CHEBI:61717"/>
        <label>4</label>
    </ligand>
</feature>
<dbReference type="CDD" id="cd08168">
    <property type="entry name" value="Cytochrom_C3"/>
    <property type="match status" value="1"/>
</dbReference>
<proteinExistence type="predicted"/>
<evidence type="ECO:0000256" key="4">
    <source>
        <dbReference type="ARBA" id="ARBA00022982"/>
    </source>
</evidence>
<sequence>MKKIISLCAVCFALACFCALPVLNAADAPADGLKLSATKKPVVFNHSTHKNAKCEACHHNWDGKSAIKKCSDSGCHDNLDKKAKGKDSYYKAMHSKKAKNPQSCLSCHKAVAKQHKGDKALKKKLTGCKKSGCHA</sequence>
<keyword evidence="2 6" id="KW-0349">Heme</keyword>
<feature type="binding site" description="axial binding residue" evidence="6">
    <location>
        <position position="58"/>
    </location>
    <ligand>
        <name>heme c</name>
        <dbReference type="ChEBI" id="CHEBI:61717"/>
        <label>1</label>
    </ligand>
    <ligandPart>
        <name>Fe</name>
        <dbReference type="ChEBI" id="CHEBI:18248"/>
    </ligandPart>
</feature>
<evidence type="ECO:0000313" key="9">
    <source>
        <dbReference type="EMBL" id="SKA80310.1"/>
    </source>
</evidence>
<feature type="binding site" description="axial binding residue" evidence="6">
    <location>
        <position position="107"/>
    </location>
    <ligand>
        <name>heme c</name>
        <dbReference type="ChEBI" id="CHEBI:61717"/>
        <label>1</label>
    </ligand>
    <ligandPart>
        <name>Fe</name>
        <dbReference type="ChEBI" id="CHEBI:18248"/>
    </ligandPart>
</feature>
<feature type="binding site" description="axial binding residue" evidence="6">
    <location>
        <position position="75"/>
    </location>
    <ligand>
        <name>heme c</name>
        <dbReference type="ChEBI" id="CHEBI:61717"/>
        <label>1</label>
    </ligand>
    <ligandPart>
        <name>Fe</name>
        <dbReference type="ChEBI" id="CHEBI:18248"/>
    </ligandPart>
</feature>
<evidence type="ECO:0000256" key="5">
    <source>
        <dbReference type="ARBA" id="ARBA00023004"/>
    </source>
</evidence>
<feature type="binding site" description="axial binding residue" evidence="6">
    <location>
        <position position="76"/>
    </location>
    <ligand>
        <name>heme c</name>
        <dbReference type="ChEBI" id="CHEBI:61717"/>
        <label>1</label>
    </ligand>
    <ligandPart>
        <name>Fe</name>
        <dbReference type="ChEBI" id="CHEBI:18248"/>
    </ligandPart>
</feature>
<keyword evidence="5 6" id="KW-0408">Iron</keyword>
<reference evidence="9 10" key="1">
    <citation type="submission" date="2017-02" db="EMBL/GenBank/DDBJ databases">
        <authorList>
            <person name="Peterson S.W."/>
        </authorList>
    </citation>
    <scope>NUCLEOTIDE SEQUENCE [LARGE SCALE GENOMIC DNA]</scope>
    <source>
        <strain evidence="9 10">DSM 18034</strain>
    </source>
</reference>
<keyword evidence="4" id="KW-0249">Electron transport</keyword>
<dbReference type="Pfam" id="PF02085">
    <property type="entry name" value="Cytochrom_CIII"/>
    <property type="match status" value="1"/>
</dbReference>
<dbReference type="PRINTS" id="PR00609">
    <property type="entry name" value="CYTOCHROMEC3"/>
</dbReference>
<evidence type="ECO:0000256" key="1">
    <source>
        <dbReference type="ARBA" id="ARBA00022448"/>
    </source>
</evidence>
<evidence type="ECO:0000256" key="7">
    <source>
        <dbReference type="SAM" id="SignalP"/>
    </source>
</evidence>
<keyword evidence="10" id="KW-1185">Reference proteome</keyword>
<feature type="binding site" description="axial binding residue" evidence="6">
    <location>
        <position position="49"/>
    </location>
    <ligand>
        <name>heme c</name>
        <dbReference type="ChEBI" id="CHEBI:61717"/>
        <label>1</label>
    </ligand>
    <ligandPart>
        <name>Fe</name>
        <dbReference type="ChEBI" id="CHEBI:18248"/>
    </ligandPart>
</feature>
<keyword evidence="3 6" id="KW-0479">Metal-binding</keyword>
<feature type="chain" id="PRO_5013182482" evidence="7">
    <location>
        <begin position="26"/>
        <end position="135"/>
    </location>
</feature>
<dbReference type="InterPro" id="IPR020942">
    <property type="entry name" value="Cyt_c_III_dom"/>
</dbReference>
<feature type="binding site" description="axial binding residue" evidence="6">
    <location>
        <position position="54"/>
    </location>
    <ligand>
        <name>heme c</name>
        <dbReference type="ChEBI" id="CHEBI:61717"/>
        <label>3</label>
    </ligand>
    <ligandPart>
        <name>Fe</name>
        <dbReference type="ChEBI" id="CHEBI:18248"/>
    </ligandPart>
</feature>
<feature type="binding site" description="axial binding residue" evidence="6">
    <location>
        <position position="108"/>
    </location>
    <ligand>
        <name>heme c</name>
        <dbReference type="ChEBI" id="CHEBI:61717"/>
        <label>1</label>
    </ligand>
    <ligandPart>
        <name>Fe</name>
        <dbReference type="ChEBI" id="CHEBI:18248"/>
    </ligandPart>
</feature>
<dbReference type="PROSITE" id="PS51257">
    <property type="entry name" value="PROKAR_LIPOPROTEIN"/>
    <property type="match status" value="1"/>
</dbReference>
<evidence type="ECO:0000256" key="6">
    <source>
        <dbReference type="PIRSR" id="PIRSR602322-1"/>
    </source>
</evidence>
<dbReference type="GO" id="GO:0046872">
    <property type="term" value="F:metal ion binding"/>
    <property type="evidence" value="ECO:0007669"/>
    <property type="project" value="UniProtKB-KW"/>
</dbReference>
<keyword evidence="7" id="KW-0732">Signal</keyword>
<feature type="binding site" description="axial binding residue" evidence="6">
    <location>
        <position position="59"/>
    </location>
    <ligand>
        <name>heme c</name>
        <dbReference type="ChEBI" id="CHEBI:61717"/>
        <label>1</label>
    </ligand>
    <ligandPart>
        <name>Fe</name>
        <dbReference type="ChEBI" id="CHEBI:18248"/>
    </ligandPart>
</feature>
<accession>A0A1T4WSG6</accession>
<dbReference type="InterPro" id="IPR036280">
    <property type="entry name" value="Multihaem_cyt_sf"/>
</dbReference>
<dbReference type="Proteomes" id="UP000189733">
    <property type="component" value="Unassembled WGS sequence"/>
</dbReference>
<evidence type="ECO:0000259" key="8">
    <source>
        <dbReference type="Pfam" id="PF02085"/>
    </source>
</evidence>
<dbReference type="InterPro" id="IPR002322">
    <property type="entry name" value="Cyt_c_III"/>
</dbReference>
<name>A0A1T4WSG6_9BACT</name>
<dbReference type="OrthoDB" id="5418612at2"/>
<feature type="binding site" description="axial binding residue" evidence="6">
    <location>
        <position position="134"/>
    </location>
    <ligand>
        <name>heme c</name>
        <dbReference type="ChEBI" id="CHEBI:61717"/>
        <label>1</label>
    </ligand>
    <ligandPart>
        <name>Fe</name>
        <dbReference type="ChEBI" id="CHEBI:18248"/>
    </ligandPart>
</feature>
<evidence type="ECO:0000313" key="10">
    <source>
        <dbReference type="Proteomes" id="UP000189733"/>
    </source>
</evidence>
<evidence type="ECO:0000256" key="3">
    <source>
        <dbReference type="ARBA" id="ARBA00022723"/>
    </source>
</evidence>
<gene>
    <name evidence="9" type="ORF">SAMN02745702_02640</name>
</gene>
<feature type="signal peptide" evidence="7">
    <location>
        <begin position="1"/>
        <end position="25"/>
    </location>
</feature>
<feature type="binding site" description="axial binding residue" evidence="6">
    <location>
        <position position="70"/>
    </location>
    <ligand>
        <name>heme c</name>
        <dbReference type="ChEBI" id="CHEBI:61717"/>
        <label>1</label>
    </ligand>
    <ligandPart>
        <name>Fe</name>
        <dbReference type="ChEBI" id="CHEBI:18248"/>
    </ligandPart>
</feature>
<protein>
    <submittedName>
        <fullName evidence="9">Class III cytochrome C family protein</fullName>
    </submittedName>
</protein>
<dbReference type="SUPFAM" id="SSF48695">
    <property type="entry name" value="Multiheme cytochromes"/>
    <property type="match status" value="1"/>
</dbReference>
<feature type="binding site" description="axial binding residue" evidence="6">
    <location>
        <position position="104"/>
    </location>
    <ligand>
        <name>heme c</name>
        <dbReference type="ChEBI" id="CHEBI:61717"/>
        <label>1</label>
    </ligand>
    <ligandPart>
        <name>Fe</name>
        <dbReference type="ChEBI" id="CHEBI:18248"/>
    </ligandPart>
</feature>
<comment type="cofactor">
    <cofactor evidence="6">
        <name>heme c</name>
        <dbReference type="ChEBI" id="CHEBI:61717"/>
    </cofactor>
    <text evidence="6">Binds 4 heme c groups covalently per monomer.</text>
</comment>
<feature type="binding site" description="axial binding residue" evidence="6">
    <location>
        <position position="57"/>
    </location>
    <ligand>
        <name>heme c</name>
        <dbReference type="ChEBI" id="CHEBI:61717"/>
        <label>1</label>
    </ligand>
    <ligandPart>
        <name>Fe</name>
        <dbReference type="ChEBI" id="CHEBI:18248"/>
    </ligandPart>
</feature>
<dbReference type="GO" id="GO:0009055">
    <property type="term" value="F:electron transfer activity"/>
    <property type="evidence" value="ECO:0007669"/>
    <property type="project" value="InterPro"/>
</dbReference>
<dbReference type="AlphaFoldDB" id="A0A1T4WSG6"/>
<dbReference type="GO" id="GO:0020037">
    <property type="term" value="F:heme binding"/>
    <property type="evidence" value="ECO:0007669"/>
    <property type="project" value="InterPro"/>
</dbReference>
<dbReference type="STRING" id="1121442.SAMN02745702_02640"/>
<organism evidence="9 10">
    <name type="scientific">Desulfobaculum bizertense DSM 18034</name>
    <dbReference type="NCBI Taxonomy" id="1121442"/>
    <lineage>
        <taxon>Bacteria</taxon>
        <taxon>Pseudomonadati</taxon>
        <taxon>Thermodesulfobacteriota</taxon>
        <taxon>Desulfovibrionia</taxon>
        <taxon>Desulfovibrionales</taxon>
        <taxon>Desulfovibrionaceae</taxon>
        <taxon>Desulfobaculum</taxon>
    </lineage>
</organism>
<feature type="binding site" description="axial binding residue" evidence="6">
    <location>
        <position position="46"/>
    </location>
    <ligand>
        <name>heme c</name>
        <dbReference type="ChEBI" id="CHEBI:61717"/>
        <label>1</label>
    </ligand>
    <ligandPart>
        <name>Fe</name>
        <dbReference type="ChEBI" id="CHEBI:18248"/>
    </ligandPart>
</feature>
<feature type="binding site" description="axial binding residue" evidence="6">
    <location>
        <position position="128"/>
    </location>
    <ligand>
        <name>heme c</name>
        <dbReference type="ChEBI" id="CHEBI:61717"/>
        <label>1</label>
    </ligand>
    <ligandPart>
        <name>Fe</name>
        <dbReference type="ChEBI" id="CHEBI:18248"/>
    </ligandPart>
</feature>
<dbReference type="EMBL" id="FUYA01000010">
    <property type="protein sequence ID" value="SKA80310.1"/>
    <property type="molecule type" value="Genomic_DNA"/>
</dbReference>
<evidence type="ECO:0000256" key="2">
    <source>
        <dbReference type="ARBA" id="ARBA00022617"/>
    </source>
</evidence>
<dbReference type="Gene3D" id="3.90.10.10">
    <property type="entry name" value="Cytochrome C3"/>
    <property type="match status" value="1"/>
</dbReference>